<keyword evidence="1" id="KW-0472">Membrane</keyword>
<proteinExistence type="predicted"/>
<evidence type="ECO:0000313" key="2">
    <source>
        <dbReference type="EMBL" id="EHA57462.1"/>
    </source>
</evidence>
<reference evidence="2 3" key="1">
    <citation type="journal article" date="2005" name="Nature">
        <title>The genome sequence of the rice blast fungus Magnaporthe grisea.</title>
        <authorList>
            <person name="Dean R.A."/>
            <person name="Talbot N.J."/>
            <person name="Ebbole D.J."/>
            <person name="Farman M.L."/>
            <person name="Mitchell T.K."/>
            <person name="Orbach M.J."/>
            <person name="Thon M."/>
            <person name="Kulkarni R."/>
            <person name="Xu J.R."/>
            <person name="Pan H."/>
            <person name="Read N.D."/>
            <person name="Lee Y.H."/>
            <person name="Carbone I."/>
            <person name="Brown D."/>
            <person name="Oh Y.Y."/>
            <person name="Donofrio N."/>
            <person name="Jeong J.S."/>
            <person name="Soanes D.M."/>
            <person name="Djonovic S."/>
            <person name="Kolomiets E."/>
            <person name="Rehmeyer C."/>
            <person name="Li W."/>
            <person name="Harding M."/>
            <person name="Kim S."/>
            <person name="Lebrun M.H."/>
            <person name="Bohnert H."/>
            <person name="Coughlan S."/>
            <person name="Butler J."/>
            <person name="Calvo S."/>
            <person name="Ma L.J."/>
            <person name="Nicol R."/>
            <person name="Purcell S."/>
            <person name="Nusbaum C."/>
            <person name="Galagan J.E."/>
            <person name="Birren B.W."/>
        </authorList>
    </citation>
    <scope>NUCLEOTIDE SEQUENCE [LARGE SCALE GENOMIC DNA]</scope>
    <source>
        <strain evidence="3">70-15 / ATCC MYA-4617 / FGSC 8958</strain>
    </source>
</reference>
<accession>G4MRN9</accession>
<dbReference type="Proteomes" id="UP000009058">
    <property type="component" value="Chromosome 1"/>
</dbReference>
<dbReference type="KEGG" id="mgr:MGG_16304"/>
<protein>
    <submittedName>
        <fullName evidence="2">Uncharacterized protein</fullName>
    </submittedName>
</protein>
<name>G4MRN9_PYRO7</name>
<gene>
    <name evidence="2" type="ORF">MGG_16304</name>
</gene>
<evidence type="ECO:0000313" key="3">
    <source>
        <dbReference type="Proteomes" id="UP000009058"/>
    </source>
</evidence>
<dbReference type="VEuPathDB" id="FungiDB:MGG_16304"/>
<reference key="2">
    <citation type="submission" date="2011-05" db="EMBL/GenBank/DDBJ databases">
        <title>The Genome Sequence of Magnaporthe oryzae 70-15.</title>
        <authorList>
            <consortium name="The Broad Institute Genome Sequencing Platform"/>
            <person name="Ma L.-J."/>
            <person name="Dead R."/>
            <person name="Young S.K."/>
            <person name="Zeng Q."/>
            <person name="Gargeya S."/>
            <person name="Fitzgerald M."/>
            <person name="Haas B."/>
            <person name="Abouelleil A."/>
            <person name="Alvarado L."/>
            <person name="Arachchi H.M."/>
            <person name="Berlin A."/>
            <person name="Brown A."/>
            <person name="Chapman S.B."/>
            <person name="Chen Z."/>
            <person name="Dunbar C."/>
            <person name="Freedman E."/>
            <person name="Gearin G."/>
            <person name="Gellesch M."/>
            <person name="Goldberg J."/>
            <person name="Griggs A."/>
            <person name="Gujja S."/>
            <person name="Heiman D."/>
            <person name="Howarth C."/>
            <person name="Larson L."/>
            <person name="Lui A."/>
            <person name="MacDonald P.J.P."/>
            <person name="Mehta T."/>
            <person name="Montmayeur A."/>
            <person name="Murphy C."/>
            <person name="Neiman D."/>
            <person name="Pearson M."/>
            <person name="Priest M."/>
            <person name="Roberts A."/>
            <person name="Saif S."/>
            <person name="Shea T."/>
            <person name="Shenoy N."/>
            <person name="Sisk P."/>
            <person name="Stolte C."/>
            <person name="Sykes S."/>
            <person name="Yandava C."/>
            <person name="Wortman J."/>
            <person name="Nusbaum C."/>
            <person name="Birren B."/>
        </authorList>
    </citation>
    <scope>NUCLEOTIDE SEQUENCE</scope>
    <source>
        <strain>70-15</strain>
    </source>
</reference>
<dbReference type="EMBL" id="CM001231">
    <property type="protein sequence ID" value="EHA57462.1"/>
    <property type="molecule type" value="Genomic_DNA"/>
</dbReference>
<feature type="transmembrane region" description="Helical" evidence="1">
    <location>
        <begin position="12"/>
        <end position="34"/>
    </location>
</feature>
<dbReference type="InParanoid" id="G4MRN9"/>
<sequence length="53" mass="5721">MLVLRVVLLESFNLLVFALVGLSRDHLLLLLFGFQLGNWGGGGVGVAQIGKIR</sequence>
<evidence type="ECO:0000256" key="1">
    <source>
        <dbReference type="SAM" id="Phobius"/>
    </source>
</evidence>
<keyword evidence="3" id="KW-1185">Reference proteome</keyword>
<dbReference type="GeneID" id="12985328"/>
<dbReference type="RefSeq" id="XP_003710074.1">
    <property type="nucleotide sequence ID" value="XM_003710026.1"/>
</dbReference>
<keyword evidence="1" id="KW-0812">Transmembrane</keyword>
<dbReference type="HOGENOM" id="CLU_3069172_0_0_1"/>
<keyword evidence="1" id="KW-1133">Transmembrane helix</keyword>
<organism evidence="2 3">
    <name type="scientific">Pyricularia oryzae (strain 70-15 / ATCC MYA-4617 / FGSC 8958)</name>
    <name type="common">Rice blast fungus</name>
    <name type="synonym">Magnaporthe oryzae</name>
    <dbReference type="NCBI Taxonomy" id="242507"/>
    <lineage>
        <taxon>Eukaryota</taxon>
        <taxon>Fungi</taxon>
        <taxon>Dikarya</taxon>
        <taxon>Ascomycota</taxon>
        <taxon>Pezizomycotina</taxon>
        <taxon>Sordariomycetes</taxon>
        <taxon>Sordariomycetidae</taxon>
        <taxon>Magnaporthales</taxon>
        <taxon>Pyriculariaceae</taxon>
        <taxon>Pyricularia</taxon>
    </lineage>
</organism>
<dbReference type="AlphaFoldDB" id="G4MRN9"/>